<keyword evidence="11" id="KW-1185">Reference proteome</keyword>
<dbReference type="RefSeq" id="WP_242152012.1">
    <property type="nucleotide sequence ID" value="NZ_CP093379.1"/>
</dbReference>
<keyword evidence="2 10" id="KW-0489">Methyltransferase</keyword>
<accession>A0ABY3X7T6</accession>
<dbReference type="GO" id="GO:0032259">
    <property type="term" value="P:methylation"/>
    <property type="evidence" value="ECO:0007669"/>
    <property type="project" value="UniProtKB-KW"/>
</dbReference>
<reference evidence="10 11" key="1">
    <citation type="submission" date="2022-03" db="EMBL/GenBank/DDBJ databases">
        <title>Ignatzschineria rhizosphaerae HR5S32.</title>
        <authorList>
            <person name="Sun J.Q."/>
            <person name="Feng J.Y."/>
        </authorList>
    </citation>
    <scope>NUCLEOTIDE SEQUENCE [LARGE SCALE GENOMIC DNA]</scope>
    <source>
        <strain evidence="10 11">HR5S32</strain>
    </source>
</reference>
<gene>
    <name evidence="10" type="ORF">MMG00_04520</name>
</gene>
<dbReference type="Pfam" id="PF20466">
    <property type="entry name" value="MmeI_TRD"/>
    <property type="match status" value="1"/>
</dbReference>
<evidence type="ECO:0000313" key="11">
    <source>
        <dbReference type="Proteomes" id="UP000829542"/>
    </source>
</evidence>
<proteinExistence type="predicted"/>
<keyword evidence="3" id="KW-0808">Transferase</keyword>
<dbReference type="Pfam" id="PF20467">
    <property type="entry name" value="MmeI_C"/>
    <property type="match status" value="1"/>
</dbReference>
<feature type="domain" description="MmeI-like DNA-methyltransferase" evidence="9">
    <location>
        <begin position="338"/>
        <end position="595"/>
    </location>
</feature>
<dbReference type="InterPro" id="IPR046817">
    <property type="entry name" value="MmeI_N"/>
</dbReference>
<dbReference type="EMBL" id="CP093379">
    <property type="protein sequence ID" value="UNM97117.1"/>
    <property type="molecule type" value="Genomic_DNA"/>
</dbReference>
<dbReference type="Pfam" id="PF20465">
    <property type="entry name" value="MmeI_hel"/>
    <property type="match status" value="1"/>
</dbReference>
<organism evidence="10 11">
    <name type="scientific">Ignatzschineria rhizosphaerae</name>
    <dbReference type="NCBI Taxonomy" id="2923279"/>
    <lineage>
        <taxon>Bacteria</taxon>
        <taxon>Pseudomonadati</taxon>
        <taxon>Pseudomonadota</taxon>
        <taxon>Gammaproteobacteria</taxon>
        <taxon>Cardiobacteriales</taxon>
        <taxon>Ignatzschineriaceae</taxon>
        <taxon>Ignatzschineria</taxon>
    </lineage>
</organism>
<dbReference type="InterPro" id="IPR046820">
    <property type="entry name" value="MmeI_TRD"/>
</dbReference>
<feature type="domain" description="MmeI-like target recognition" evidence="7">
    <location>
        <begin position="619"/>
        <end position="817"/>
    </location>
</feature>
<dbReference type="Proteomes" id="UP000829542">
    <property type="component" value="Chromosome"/>
</dbReference>
<dbReference type="InterPro" id="IPR050953">
    <property type="entry name" value="N4_N6_ade-DNA_methylase"/>
</dbReference>
<dbReference type="GO" id="GO:0008168">
    <property type="term" value="F:methyltransferase activity"/>
    <property type="evidence" value="ECO:0007669"/>
    <property type="project" value="UniProtKB-KW"/>
</dbReference>
<evidence type="ECO:0000259" key="5">
    <source>
        <dbReference type="Pfam" id="PF20464"/>
    </source>
</evidence>
<dbReference type="SUPFAM" id="SSF53335">
    <property type="entry name" value="S-adenosyl-L-methionine-dependent methyltransferases"/>
    <property type="match status" value="1"/>
</dbReference>
<dbReference type="Pfam" id="PF20464">
    <property type="entry name" value="MmeI_N"/>
    <property type="match status" value="1"/>
</dbReference>
<dbReference type="InterPro" id="IPR029063">
    <property type="entry name" value="SAM-dependent_MTases_sf"/>
</dbReference>
<evidence type="ECO:0000256" key="1">
    <source>
        <dbReference type="ARBA" id="ARBA00011900"/>
    </source>
</evidence>
<evidence type="ECO:0000259" key="6">
    <source>
        <dbReference type="Pfam" id="PF20465"/>
    </source>
</evidence>
<feature type="domain" description="MmeI-like helicase spacer" evidence="6">
    <location>
        <begin position="180"/>
        <end position="259"/>
    </location>
</feature>
<dbReference type="EC" id="2.1.1.72" evidence="1"/>
<evidence type="ECO:0000256" key="4">
    <source>
        <dbReference type="ARBA" id="ARBA00047942"/>
    </source>
</evidence>
<dbReference type="Gene3D" id="3.40.50.150">
    <property type="entry name" value="Vaccinia Virus protein VP39"/>
    <property type="match status" value="1"/>
</dbReference>
<feature type="domain" description="MmeI-like N-terminal" evidence="5">
    <location>
        <begin position="8"/>
        <end position="167"/>
    </location>
</feature>
<evidence type="ECO:0000256" key="3">
    <source>
        <dbReference type="ARBA" id="ARBA00022679"/>
    </source>
</evidence>
<evidence type="ECO:0000256" key="2">
    <source>
        <dbReference type="ARBA" id="ARBA00022603"/>
    </source>
</evidence>
<protein>
    <recommendedName>
        <fullName evidence="1">site-specific DNA-methyltransferase (adenine-specific)</fullName>
        <ecNumber evidence="1">2.1.1.72</ecNumber>
    </recommendedName>
</protein>
<sequence>MAINQTELFSKLEKLTQNKDQDNFIFDFLSLYDFPKSTITRLKKTVAGEIDNINVAAEPEKGEVANQKGIYFKPIIDGEKLLETMDFLRDSATIQSKGITFIIVTDYEDILAYDVENEEMIDCPFTDLHKEYGFFLPLAGYEKGADYSDNPADVKAAEKLSRLFDLIRYKNEFNTDAEIHALNVFLTRLLFCFFAEDTAIFNKNQFSDTLAKHTKTDGSDLKGFLKSLFLVLNSEPSSELRQNSASHFTQFPYVNGRLFAQEDTVPEFDARTRRMLLECSSLNWSEINPDIFGSMFQAVIHENQRRSLGQHYTSVPNIMKLLRPLFLDPLEEELIRSRHSEKKLKELLLRLSNIRIFDPACGSGNFLIIAFKELRLLEIRIFQALEALNDKPEMMMSNIRLSQFYGIEIDDFAHEIALLSLWLAEHQMNREFNRLLHSHVPTLPLHESGNIIQGNSLRTDWVEFCPANKGEEVYVVGNPPFVGVNSRSKEQSKDMEIVFKSFNTFKALDYVTSWFWKGAQYVNNTDSKMALVATNSICQGVQVAPLWESIFNLGLEIDFAYQAFLWKNNARDKASVYVVIVGLSKKALNKNKSIYKEINNNWHQLNVSNISPYLIEGVNIAIRERRTLPISDIPKMIKGNMPIDGGNYLLTDDEKQELLRLEPEAINFIKKVVGSQEFLQGISRWCLWLADLSLEDIKQYPQIQKRVDAVKKIRQSNPDTVKLAARPHQFRETNNPDTFIIIPSVSTERRVYVPIDILGKETIITNLSFWIPNADLYHFGILTSLLHNDWMRVVAGRLKSDYRYSSTLVYNTFPWPQNIGLQRRNNIEKLGKDILRTRAQYPNKTLADLYDPDTMPIDLLEAHETLDRAVEKLYRDAPFRDSTERVDYLFKLYEKLINEEKAQGKKK</sequence>
<dbReference type="PANTHER" id="PTHR33841">
    <property type="entry name" value="DNA METHYLTRANSFERASE YEEA-RELATED"/>
    <property type="match status" value="1"/>
</dbReference>
<evidence type="ECO:0000259" key="7">
    <source>
        <dbReference type="Pfam" id="PF20466"/>
    </source>
</evidence>
<evidence type="ECO:0000313" key="10">
    <source>
        <dbReference type="EMBL" id="UNM97117.1"/>
    </source>
</evidence>
<dbReference type="PANTHER" id="PTHR33841:SF1">
    <property type="entry name" value="DNA METHYLTRANSFERASE A"/>
    <property type="match status" value="1"/>
</dbReference>
<dbReference type="Pfam" id="PF20473">
    <property type="entry name" value="MmeI_Mtase"/>
    <property type="match status" value="1"/>
</dbReference>
<dbReference type="InterPro" id="IPR046818">
    <property type="entry name" value="MmeI_C"/>
</dbReference>
<evidence type="ECO:0000259" key="8">
    <source>
        <dbReference type="Pfam" id="PF20467"/>
    </source>
</evidence>
<evidence type="ECO:0000259" key="9">
    <source>
        <dbReference type="Pfam" id="PF20473"/>
    </source>
</evidence>
<comment type="catalytic activity">
    <reaction evidence="4">
        <text>a 2'-deoxyadenosine in DNA + S-adenosyl-L-methionine = an N(6)-methyl-2'-deoxyadenosine in DNA + S-adenosyl-L-homocysteine + H(+)</text>
        <dbReference type="Rhea" id="RHEA:15197"/>
        <dbReference type="Rhea" id="RHEA-COMP:12418"/>
        <dbReference type="Rhea" id="RHEA-COMP:12419"/>
        <dbReference type="ChEBI" id="CHEBI:15378"/>
        <dbReference type="ChEBI" id="CHEBI:57856"/>
        <dbReference type="ChEBI" id="CHEBI:59789"/>
        <dbReference type="ChEBI" id="CHEBI:90615"/>
        <dbReference type="ChEBI" id="CHEBI:90616"/>
        <dbReference type="EC" id="2.1.1.72"/>
    </reaction>
</comment>
<dbReference type="InterPro" id="IPR046816">
    <property type="entry name" value="MmeI_Mtase"/>
</dbReference>
<feature type="domain" description="MmeI-like C-terminal" evidence="8">
    <location>
        <begin position="823"/>
        <end position="897"/>
    </location>
</feature>
<name>A0ABY3X7T6_9GAMM</name>
<dbReference type="InterPro" id="IPR046819">
    <property type="entry name" value="MmeI_hel"/>
</dbReference>